<feature type="compositionally biased region" description="Pro residues" evidence="1">
    <location>
        <begin position="15"/>
        <end position="30"/>
    </location>
</feature>
<name>A0ABR1RIA7_9PEZI</name>
<feature type="region of interest" description="Disordered" evidence="1">
    <location>
        <begin position="1"/>
        <end position="30"/>
    </location>
</feature>
<dbReference type="EMBL" id="JAQQWI010000015">
    <property type="protein sequence ID" value="KAK8013017.1"/>
    <property type="molecule type" value="Genomic_DNA"/>
</dbReference>
<keyword evidence="3" id="KW-1185">Reference proteome</keyword>
<evidence type="ECO:0000313" key="2">
    <source>
        <dbReference type="EMBL" id="KAK8013017.1"/>
    </source>
</evidence>
<evidence type="ECO:0000313" key="3">
    <source>
        <dbReference type="Proteomes" id="UP001396898"/>
    </source>
</evidence>
<organism evidence="2 3">
    <name type="scientific">Apiospora marii</name>
    <dbReference type="NCBI Taxonomy" id="335849"/>
    <lineage>
        <taxon>Eukaryota</taxon>
        <taxon>Fungi</taxon>
        <taxon>Dikarya</taxon>
        <taxon>Ascomycota</taxon>
        <taxon>Pezizomycotina</taxon>
        <taxon>Sordariomycetes</taxon>
        <taxon>Xylariomycetidae</taxon>
        <taxon>Amphisphaeriales</taxon>
        <taxon>Apiosporaceae</taxon>
        <taxon>Apiospora</taxon>
    </lineage>
</organism>
<gene>
    <name evidence="2" type="ORF">PG991_010392</name>
</gene>
<protein>
    <submittedName>
        <fullName evidence="2">Uncharacterized protein</fullName>
    </submittedName>
</protein>
<sequence>MGLLSKTHSASSQPTPAPAPPPTPSQLMPPPQFPPSFVVYSISLNNHHYILAETEHTPPLFAVSFHAGFHGMTGPDVELHSGPNESQPPLATAKRGHLLGDNASVKLRGPDGGGLVKEVVNSTHNFPYPKYDFTIEVGKPGEPQQREQFEWQHIGMRKGWQLVRLSTSEVVALFEWTALTKKDLHFQFVGTGGTGLLGERWAIMAAITAIRAWDQVKRKQAAGTVGIPS</sequence>
<proteinExistence type="predicted"/>
<reference evidence="2 3" key="1">
    <citation type="submission" date="2023-01" db="EMBL/GenBank/DDBJ databases">
        <title>Analysis of 21 Apiospora genomes using comparative genomics revels a genus with tremendous synthesis potential of carbohydrate active enzymes and secondary metabolites.</title>
        <authorList>
            <person name="Sorensen T."/>
        </authorList>
    </citation>
    <scope>NUCLEOTIDE SEQUENCE [LARGE SCALE GENOMIC DNA]</scope>
    <source>
        <strain evidence="2 3">CBS 20057</strain>
    </source>
</reference>
<accession>A0ABR1RIA7</accession>
<dbReference type="Proteomes" id="UP001396898">
    <property type="component" value="Unassembled WGS sequence"/>
</dbReference>
<evidence type="ECO:0000256" key="1">
    <source>
        <dbReference type="SAM" id="MobiDB-lite"/>
    </source>
</evidence>
<comment type="caution">
    <text evidence="2">The sequence shown here is derived from an EMBL/GenBank/DDBJ whole genome shotgun (WGS) entry which is preliminary data.</text>
</comment>